<comment type="caution">
    <text evidence="9">The sequence shown here is derived from an EMBL/GenBank/DDBJ whole genome shotgun (WGS) entry which is preliminary data.</text>
</comment>
<dbReference type="Pfam" id="PF19300">
    <property type="entry name" value="BPD_transp_1_N"/>
    <property type="match status" value="1"/>
</dbReference>
<evidence type="ECO:0000256" key="6">
    <source>
        <dbReference type="ARBA" id="ARBA00023136"/>
    </source>
</evidence>
<name>A0A4Y7RJX4_9FIRM</name>
<organism evidence="9 10">
    <name type="scientific">Pelotomaculum propionicicum</name>
    <dbReference type="NCBI Taxonomy" id="258475"/>
    <lineage>
        <taxon>Bacteria</taxon>
        <taxon>Bacillati</taxon>
        <taxon>Bacillota</taxon>
        <taxon>Clostridia</taxon>
        <taxon>Eubacteriales</taxon>
        <taxon>Desulfotomaculaceae</taxon>
        <taxon>Pelotomaculum</taxon>
    </lineage>
</organism>
<dbReference type="InterPro" id="IPR045621">
    <property type="entry name" value="BPD_transp_1_N"/>
</dbReference>
<feature type="transmembrane region" description="Helical" evidence="7">
    <location>
        <begin position="304"/>
        <end position="330"/>
    </location>
</feature>
<dbReference type="Gene3D" id="1.10.3720.10">
    <property type="entry name" value="MetI-like"/>
    <property type="match status" value="1"/>
</dbReference>
<feature type="transmembrane region" description="Helical" evidence="7">
    <location>
        <begin position="165"/>
        <end position="188"/>
    </location>
</feature>
<dbReference type="GO" id="GO:0055085">
    <property type="term" value="P:transmembrane transport"/>
    <property type="evidence" value="ECO:0007669"/>
    <property type="project" value="InterPro"/>
</dbReference>
<dbReference type="Pfam" id="PF00528">
    <property type="entry name" value="BPD_transp_1"/>
    <property type="match status" value="1"/>
</dbReference>
<comment type="similarity">
    <text evidence="7">Belongs to the binding-protein-dependent transport system permease family.</text>
</comment>
<dbReference type="SUPFAM" id="SSF161098">
    <property type="entry name" value="MetI-like"/>
    <property type="match status" value="1"/>
</dbReference>
<proteinExistence type="inferred from homology"/>
<dbReference type="CDD" id="cd06261">
    <property type="entry name" value="TM_PBP2"/>
    <property type="match status" value="1"/>
</dbReference>
<comment type="subcellular location">
    <subcellularLocation>
        <location evidence="1 7">Cell membrane</location>
        <topology evidence="1 7">Multi-pass membrane protein</topology>
    </subcellularLocation>
</comment>
<protein>
    <submittedName>
        <fullName evidence="9">Oligopeptide transport system permease protein OppB</fullName>
    </submittedName>
</protein>
<dbReference type="PANTHER" id="PTHR30465:SF74">
    <property type="entry name" value="OLIGOPEPTIDE TRANSPORT SYSTEM PERMEASE PROTEIN OPPB"/>
    <property type="match status" value="1"/>
</dbReference>
<feature type="transmembrane region" description="Helical" evidence="7">
    <location>
        <begin position="200"/>
        <end position="223"/>
    </location>
</feature>
<feature type="transmembrane region" description="Helical" evidence="7">
    <location>
        <begin position="45"/>
        <end position="62"/>
    </location>
</feature>
<keyword evidence="10" id="KW-1185">Reference proteome</keyword>
<evidence type="ECO:0000256" key="2">
    <source>
        <dbReference type="ARBA" id="ARBA00022448"/>
    </source>
</evidence>
<reference evidence="9 10" key="1">
    <citation type="journal article" date="2018" name="Environ. Microbiol.">
        <title>Novel energy conservation strategies and behaviour of Pelotomaculum schinkii driving syntrophic propionate catabolism.</title>
        <authorList>
            <person name="Hidalgo-Ahumada C.A.P."/>
            <person name="Nobu M.K."/>
            <person name="Narihiro T."/>
            <person name="Tamaki H."/>
            <person name="Liu W.T."/>
            <person name="Kamagata Y."/>
            <person name="Stams A.J.M."/>
            <person name="Imachi H."/>
            <person name="Sousa D.Z."/>
        </authorList>
    </citation>
    <scope>NUCLEOTIDE SEQUENCE [LARGE SCALE GENOMIC DNA]</scope>
    <source>
        <strain evidence="9 10">MGP</strain>
    </source>
</reference>
<keyword evidence="4 7" id="KW-0812">Transmembrane</keyword>
<dbReference type="GO" id="GO:0005886">
    <property type="term" value="C:plasma membrane"/>
    <property type="evidence" value="ECO:0007669"/>
    <property type="project" value="UniProtKB-SubCell"/>
</dbReference>
<keyword evidence="2 7" id="KW-0813">Transport</keyword>
<evidence type="ECO:0000256" key="5">
    <source>
        <dbReference type="ARBA" id="ARBA00022989"/>
    </source>
</evidence>
<feature type="transmembrane region" description="Helical" evidence="7">
    <location>
        <begin position="262"/>
        <end position="284"/>
    </location>
</feature>
<dbReference type="PANTHER" id="PTHR30465">
    <property type="entry name" value="INNER MEMBRANE ABC TRANSPORTER"/>
    <property type="match status" value="1"/>
</dbReference>
<feature type="transmembrane region" description="Helical" evidence="7">
    <location>
        <begin position="6"/>
        <end position="24"/>
    </location>
</feature>
<evidence type="ECO:0000313" key="9">
    <source>
        <dbReference type="EMBL" id="TEB09285.1"/>
    </source>
</evidence>
<evidence type="ECO:0000313" key="10">
    <source>
        <dbReference type="Proteomes" id="UP000297597"/>
    </source>
</evidence>
<dbReference type="Proteomes" id="UP000297597">
    <property type="component" value="Unassembled WGS sequence"/>
</dbReference>
<evidence type="ECO:0000256" key="1">
    <source>
        <dbReference type="ARBA" id="ARBA00004651"/>
    </source>
</evidence>
<evidence type="ECO:0000256" key="7">
    <source>
        <dbReference type="RuleBase" id="RU363032"/>
    </source>
</evidence>
<dbReference type="EMBL" id="QFFZ01000053">
    <property type="protein sequence ID" value="TEB09285.1"/>
    <property type="molecule type" value="Genomic_DNA"/>
</dbReference>
<dbReference type="InterPro" id="IPR035906">
    <property type="entry name" value="MetI-like_sf"/>
</dbReference>
<keyword evidence="5 7" id="KW-1133">Transmembrane helix</keyword>
<keyword evidence="6 7" id="KW-0472">Membrane</keyword>
<dbReference type="InterPro" id="IPR000515">
    <property type="entry name" value="MetI-like"/>
</dbReference>
<evidence type="ECO:0000256" key="4">
    <source>
        <dbReference type="ARBA" id="ARBA00022692"/>
    </source>
</evidence>
<feature type="domain" description="ABC transmembrane type-1" evidence="8">
    <location>
        <begin position="126"/>
        <end position="327"/>
    </location>
</feature>
<accession>A0A4Y7RJX4</accession>
<dbReference type="PROSITE" id="PS50928">
    <property type="entry name" value="ABC_TM1"/>
    <property type="match status" value="1"/>
</dbReference>
<evidence type="ECO:0000259" key="8">
    <source>
        <dbReference type="PROSITE" id="PS50928"/>
    </source>
</evidence>
<dbReference type="AlphaFoldDB" id="A0A4Y7RJX4"/>
<feature type="transmembrane region" description="Helical" evidence="7">
    <location>
        <begin position="130"/>
        <end position="153"/>
    </location>
</feature>
<gene>
    <name evidence="9" type="primary">oppB</name>
    <name evidence="9" type="ORF">Pmgp_03274</name>
</gene>
<evidence type="ECO:0000256" key="3">
    <source>
        <dbReference type="ARBA" id="ARBA00022475"/>
    </source>
</evidence>
<sequence>MSENSYTFLIMLILSICFYIFMFIDVSRKGDSQMGYFLRRALTSLLALWLIVTITFTIMHLIPGGPFASEKKLPDAILRNLEQRYHLNDPLYKQYAGYLINLLQGDLGPSFKYENRTVNSIIREGFPVSAALGSLAIVLSLSAGILAGTVSALRQKRWQDYTVMTMATFGFSIPSFILAGLLMYVFAYKLRVLPSALWGAWQQAVLPTLALAALPTAFIARLVRSSMLEVLRLDYIRTARAKGLSESNIILRHALPNAILPVVTYSGPLIAAILTGSFVVEFIFAIPGLGRWFVQSITNRDYTVILGVTIFYSAFLMLMNLIVDLIYIAIDPRIKLFDSKEV</sequence>
<keyword evidence="3" id="KW-1003">Cell membrane</keyword>